<sequence>MTDFLVEIADEVKHLTASDIDELYQRYLNGEKNSVLISEYKIDINPNKLIKVLPPQQLLNTVCPYCQIPMYVKRKSKSDGSYKKNPIECYKCDHKIFDNSNNYFEKKCECTECVKIEKQEIINKKNTKREMVEDAYCILNFRTVSYESLGFKEKLLLLTLFRIQTDEEFEHILSLNNPLRTKLFTPSDNMDESYIDKLYRSNILLIDPLSPLDAFPDEAPDKGYYPRRVQWIVNVAIHDDERSNLNEVYNQIYFDLKDNIDSNYEDDFFKIILELSVEEALQYLYIKAEELNITFSAEKKTREVLQQLLEDFSISEIYYFIKKSVEDAHIFYTKGYAQSKKHAGNIIPGKMLSLGERALQENWDTYKYNRDSRAPRSYLSQIIFDFILKDEDAGFKKPIGKYWNQEIVPKYFNFEEEGNESVLHCIKCNSKNVKVNMEGSKISLDCEACGFKKDYNSEN</sequence>
<gene>
    <name evidence="1" type="ORF">ABFV72_10640</name>
</gene>
<dbReference type="RefSeq" id="WP_347163600.1">
    <property type="nucleotide sequence ID" value="NZ_JBDLOB010000006.1"/>
</dbReference>
<evidence type="ECO:0000313" key="1">
    <source>
        <dbReference type="EMBL" id="MEN8626466.1"/>
    </source>
</evidence>
<keyword evidence="2" id="KW-1185">Reference proteome</keyword>
<name>A0ABV0D719_9GAMM</name>
<dbReference type="EMBL" id="JBDLOB010000006">
    <property type="protein sequence ID" value="MEN8626466.1"/>
    <property type="molecule type" value="Genomic_DNA"/>
</dbReference>
<proteinExistence type="predicted"/>
<protein>
    <submittedName>
        <fullName evidence="1">Uncharacterized protein</fullName>
    </submittedName>
</protein>
<reference evidence="1 2" key="1">
    <citation type="submission" date="2024-05" db="EMBL/GenBank/DDBJ databases">
        <title>Genome sequencing of Marine Estuary Bacteria, Pseudoalteromonas distincta strain FA, Psychrobacter proteolyticus strain EA, and Shewanella baltica strain CA.</title>
        <authorList>
            <person name="Dieffenbach S.A."/>
            <person name="Maclea K.S."/>
        </authorList>
    </citation>
    <scope>NUCLEOTIDE SEQUENCE [LARGE SCALE GENOMIC DNA]</scope>
    <source>
        <strain evidence="1 2">EA</strain>
    </source>
</reference>
<organism evidence="1 2">
    <name type="scientific">Psychrobacter proteolyticus</name>
    <dbReference type="NCBI Taxonomy" id="147825"/>
    <lineage>
        <taxon>Bacteria</taxon>
        <taxon>Pseudomonadati</taxon>
        <taxon>Pseudomonadota</taxon>
        <taxon>Gammaproteobacteria</taxon>
        <taxon>Moraxellales</taxon>
        <taxon>Moraxellaceae</taxon>
        <taxon>Psychrobacter</taxon>
    </lineage>
</organism>
<evidence type="ECO:0000313" key="2">
    <source>
        <dbReference type="Proteomes" id="UP001414441"/>
    </source>
</evidence>
<dbReference type="Proteomes" id="UP001414441">
    <property type="component" value="Unassembled WGS sequence"/>
</dbReference>
<accession>A0ABV0D719</accession>
<comment type="caution">
    <text evidence="1">The sequence shown here is derived from an EMBL/GenBank/DDBJ whole genome shotgun (WGS) entry which is preliminary data.</text>
</comment>